<dbReference type="Proteomes" id="UP001177744">
    <property type="component" value="Unassembled WGS sequence"/>
</dbReference>
<proteinExistence type="predicted"/>
<organism evidence="2 3">
    <name type="scientific">Cnephaeus nilssonii</name>
    <name type="common">Northern bat</name>
    <name type="synonym">Eptesicus nilssonii</name>
    <dbReference type="NCBI Taxonomy" id="3371016"/>
    <lineage>
        <taxon>Eukaryota</taxon>
        <taxon>Metazoa</taxon>
        <taxon>Chordata</taxon>
        <taxon>Craniata</taxon>
        <taxon>Vertebrata</taxon>
        <taxon>Euteleostomi</taxon>
        <taxon>Mammalia</taxon>
        <taxon>Eutheria</taxon>
        <taxon>Laurasiatheria</taxon>
        <taxon>Chiroptera</taxon>
        <taxon>Yangochiroptera</taxon>
        <taxon>Vespertilionidae</taxon>
        <taxon>Cnephaeus</taxon>
    </lineage>
</organism>
<feature type="non-terminal residue" evidence="2">
    <location>
        <position position="223"/>
    </location>
</feature>
<feature type="region of interest" description="Disordered" evidence="1">
    <location>
        <begin position="118"/>
        <end position="177"/>
    </location>
</feature>
<keyword evidence="3" id="KW-1185">Reference proteome</keyword>
<dbReference type="EMBL" id="JAULJE010000009">
    <property type="protein sequence ID" value="KAK1339486.1"/>
    <property type="molecule type" value="Genomic_DNA"/>
</dbReference>
<name>A0AA40HYS5_CNENI</name>
<protein>
    <submittedName>
        <fullName evidence="2">Uncharacterized protein</fullName>
    </submittedName>
</protein>
<accession>A0AA40HYS5</accession>
<reference evidence="2" key="1">
    <citation type="submission" date="2023-06" db="EMBL/GenBank/DDBJ databases">
        <title>Reference genome for the Northern bat (Eptesicus nilssonii), a most northern bat species.</title>
        <authorList>
            <person name="Laine V.N."/>
            <person name="Pulliainen A.T."/>
            <person name="Lilley T.M."/>
        </authorList>
    </citation>
    <scope>NUCLEOTIDE SEQUENCE</scope>
    <source>
        <strain evidence="2">BLF_Eptnil</strain>
        <tissue evidence="2">Kidney</tissue>
    </source>
</reference>
<evidence type="ECO:0000313" key="2">
    <source>
        <dbReference type="EMBL" id="KAK1339486.1"/>
    </source>
</evidence>
<dbReference type="AlphaFoldDB" id="A0AA40HYS5"/>
<gene>
    <name evidence="2" type="ORF">QTO34_020169</name>
</gene>
<evidence type="ECO:0000256" key="1">
    <source>
        <dbReference type="SAM" id="MobiDB-lite"/>
    </source>
</evidence>
<evidence type="ECO:0000313" key="3">
    <source>
        <dbReference type="Proteomes" id="UP001177744"/>
    </source>
</evidence>
<sequence length="223" mass="24294">MDRGEIRGPEAVFHFLLNKSYCYTSFSINVVCLQKEGGGAHMWPVFIIVQVKCNPALNSRKHPDSFKAEKHDSVPGGARLVLLNDLGRKIPGSLFALFTHLPSPAPSKVPRVQLGAGKMARAPETLGTHTARGRDRNGNGVPGGDSPPPRSPGQKQDRPRSAPESGHQHARRHRGSLSCCHATETAFAGPPVSIWEPQEQATRAAECRDHAQYLRGVMMKQEA</sequence>
<comment type="caution">
    <text evidence="2">The sequence shown here is derived from an EMBL/GenBank/DDBJ whole genome shotgun (WGS) entry which is preliminary data.</text>
</comment>